<dbReference type="OrthoDB" id="9777638at2"/>
<dbReference type="Proteomes" id="UP000309389">
    <property type="component" value="Unassembled WGS sequence"/>
</dbReference>
<protein>
    <submittedName>
        <fullName evidence="3">Class I SAM-dependent methyltransferase</fullName>
    </submittedName>
</protein>
<accession>A0A4T3F664</accession>
<evidence type="ECO:0000259" key="2">
    <source>
        <dbReference type="Pfam" id="PF13649"/>
    </source>
</evidence>
<dbReference type="Pfam" id="PF13649">
    <property type="entry name" value="Methyltransf_25"/>
    <property type="match status" value="1"/>
</dbReference>
<dbReference type="GO" id="GO:0032259">
    <property type="term" value="P:methylation"/>
    <property type="evidence" value="ECO:0007669"/>
    <property type="project" value="UniProtKB-KW"/>
</dbReference>
<gene>
    <name evidence="3" type="ORF">E5222_08690</name>
</gene>
<sequence length="281" mass="30467">MTGRRAVPMDKSQWQGVQGETWASEWRRTDRSFTAVTEKLLELTRGYAFEQVLDIGCGAGELSLAIARGRPGARVMGVDVSPALIEAAKERGSRRTNASFELADAAEWTAPEGFAPELLVSRHGVMFFDDPPSAFANLARNAADNANLLFSCFRTPAENPFFTKVVSLLPQPPAPPSPGSPGPFAFADRERMASILTDGRWTNIDIAPFDFAMVVGAGEDPVADAVTYFATIGPAAMAAREMSEADRQAFFERVRRLAVNHYVDGVVWLPAAGWIVTANKA</sequence>
<evidence type="ECO:0000313" key="3">
    <source>
        <dbReference type="EMBL" id="TIX50346.1"/>
    </source>
</evidence>
<dbReference type="AlphaFoldDB" id="A0A4T3F664"/>
<comment type="caution">
    <text evidence="3">The sequence shown here is derived from an EMBL/GenBank/DDBJ whole genome shotgun (WGS) entry which is preliminary data.</text>
</comment>
<dbReference type="SUPFAM" id="SSF53335">
    <property type="entry name" value="S-adenosyl-L-methionine-dependent methyltransferases"/>
    <property type="match status" value="1"/>
</dbReference>
<proteinExistence type="predicted"/>
<organism evidence="3 4">
    <name type="scientific">Alteraurantiacibacter aquimixticola</name>
    <dbReference type="NCBI Taxonomy" id="2489173"/>
    <lineage>
        <taxon>Bacteria</taxon>
        <taxon>Pseudomonadati</taxon>
        <taxon>Pseudomonadota</taxon>
        <taxon>Alphaproteobacteria</taxon>
        <taxon>Sphingomonadales</taxon>
        <taxon>Erythrobacteraceae</taxon>
        <taxon>Alteraurantiacibacter</taxon>
    </lineage>
</organism>
<dbReference type="InterPro" id="IPR029063">
    <property type="entry name" value="SAM-dependent_MTases_sf"/>
</dbReference>
<dbReference type="GO" id="GO:0008168">
    <property type="term" value="F:methyltransferase activity"/>
    <property type="evidence" value="ECO:0007669"/>
    <property type="project" value="UniProtKB-KW"/>
</dbReference>
<dbReference type="Gene3D" id="3.40.50.150">
    <property type="entry name" value="Vaccinia Virus protein VP39"/>
    <property type="match status" value="1"/>
</dbReference>
<keyword evidence="4" id="KW-1185">Reference proteome</keyword>
<name>A0A4T3F664_9SPHN</name>
<evidence type="ECO:0000256" key="1">
    <source>
        <dbReference type="ARBA" id="ARBA00022679"/>
    </source>
</evidence>
<keyword evidence="3" id="KW-0489">Methyltransferase</keyword>
<keyword evidence="1 3" id="KW-0808">Transferase</keyword>
<feature type="domain" description="Methyltransferase" evidence="2">
    <location>
        <begin position="52"/>
        <end position="140"/>
    </location>
</feature>
<dbReference type="InterPro" id="IPR041698">
    <property type="entry name" value="Methyltransf_25"/>
</dbReference>
<evidence type="ECO:0000313" key="4">
    <source>
        <dbReference type="Proteomes" id="UP000309389"/>
    </source>
</evidence>
<reference evidence="3 4" key="1">
    <citation type="submission" date="2019-04" db="EMBL/GenBank/DDBJ databases">
        <title>Altererythrobacter aquimixticola sp. nov., isolated from sediment of junction between the ocean and a freshwater spring.</title>
        <authorList>
            <person name="Yoon J.-H."/>
        </authorList>
    </citation>
    <scope>NUCLEOTIDE SEQUENCE [LARGE SCALE GENOMIC DNA]</scope>
    <source>
        <strain evidence="3 4">SSKS-13</strain>
    </source>
</reference>
<dbReference type="PANTHER" id="PTHR43861">
    <property type="entry name" value="TRANS-ACONITATE 2-METHYLTRANSFERASE-RELATED"/>
    <property type="match status" value="1"/>
</dbReference>
<dbReference type="EMBL" id="SSHH01000002">
    <property type="protein sequence ID" value="TIX50346.1"/>
    <property type="molecule type" value="Genomic_DNA"/>
</dbReference>
<dbReference type="CDD" id="cd02440">
    <property type="entry name" value="AdoMet_MTases"/>
    <property type="match status" value="1"/>
</dbReference>